<feature type="domain" description="Carboxymuconolactone decarboxylase-like" evidence="2">
    <location>
        <begin position="299"/>
        <end position="380"/>
    </location>
</feature>
<dbReference type="NCBIfam" id="TIGR01926">
    <property type="entry name" value="peroxid_rel"/>
    <property type="match status" value="1"/>
</dbReference>
<dbReference type="STRING" id="1219032.GCA_001515545_01398"/>
<dbReference type="Proteomes" id="UP000220246">
    <property type="component" value="Unassembled WGS sequence"/>
</dbReference>
<dbReference type="EMBL" id="PDEA01000001">
    <property type="protein sequence ID" value="PEH89137.1"/>
    <property type="molecule type" value="Genomic_DNA"/>
</dbReference>
<feature type="region of interest" description="Disordered" evidence="1">
    <location>
        <begin position="1"/>
        <end position="23"/>
    </location>
</feature>
<dbReference type="GO" id="GO:0051920">
    <property type="term" value="F:peroxiredoxin activity"/>
    <property type="evidence" value="ECO:0007669"/>
    <property type="project" value="InterPro"/>
</dbReference>
<dbReference type="NCBIfam" id="TIGR04029">
    <property type="entry name" value="CMD_Avi_7170"/>
    <property type="match status" value="1"/>
</dbReference>
<dbReference type="Pfam" id="PF02627">
    <property type="entry name" value="CMD"/>
    <property type="match status" value="1"/>
</dbReference>
<evidence type="ECO:0000313" key="4">
    <source>
        <dbReference type="Proteomes" id="UP000220246"/>
    </source>
</evidence>
<organism evidence="3 4">
    <name type="scientific">Comamonas terrigena</name>
    <dbReference type="NCBI Taxonomy" id="32013"/>
    <lineage>
        <taxon>Bacteria</taxon>
        <taxon>Pseudomonadati</taxon>
        <taxon>Pseudomonadota</taxon>
        <taxon>Betaproteobacteria</taxon>
        <taxon>Burkholderiales</taxon>
        <taxon>Comamonadaceae</taxon>
        <taxon>Comamonas</taxon>
    </lineage>
</organism>
<dbReference type="InterPro" id="IPR003779">
    <property type="entry name" value="CMD-like"/>
</dbReference>
<sequence length="435" mass="46959">MTEIVHAPEATNAGTQTGTHAGAQTAPPDVIDLLAGIAPGDWLDQLRWSRPQTRDQAQKSHDALFSPAAPVAGQVSAAERHAVAAFVALLHQQAAVADFHLQALEPLAPTWAQAVRHAAAVGTVQGPYGRFPEGPLTVEDREGLELHLSDTLRTVLGGRLHAALRHAHFLVFHPRDAQPQRLRALEAAGWSADDIVVLSQLVAFLSFQIRVVAGLGVLSAHWDTTAAAAARTGASQPVAPVHEEVVPGTAPVVFTQAELDWQPWLAPLEEAALTHRHYDGLVDAVRAKSPYFRLLARDPDTLGARTRTDKDIFYNPEAGLPRAERELAAAATSRHNGCIYCASVHARFASHFARRREDVQRLLDEGVHADLGARWNAIVDASVALTDTPSRYNASHVAALRTQGLDAQAAADLLHAAAFFNWANRLMLSLGEPRY</sequence>
<name>A0A2A7UV69_COMTR</name>
<feature type="compositionally biased region" description="Low complexity" evidence="1">
    <location>
        <begin position="10"/>
        <end position="23"/>
    </location>
</feature>
<reference evidence="4" key="1">
    <citation type="submission" date="2017-09" db="EMBL/GenBank/DDBJ databases">
        <title>FDA dAtabase for Regulatory Grade micrObial Sequences (FDA-ARGOS): Supporting development and validation of Infectious Disease Dx tests.</title>
        <authorList>
            <person name="Minogue T."/>
            <person name="Wolcott M."/>
            <person name="Wasieloski L."/>
            <person name="Aguilar W."/>
            <person name="Moore D."/>
            <person name="Tallon L."/>
            <person name="Sadzewicz L."/>
            <person name="Ott S."/>
            <person name="Zhao X."/>
            <person name="Nagaraj S."/>
            <person name="Vavikolanu K."/>
            <person name="Aluvathingal J."/>
            <person name="Nadendla S."/>
            <person name="Sichtig H."/>
        </authorList>
    </citation>
    <scope>NUCLEOTIDE SEQUENCE [LARGE SCALE GENOMIC DNA]</scope>
    <source>
        <strain evidence="4">FDAARGOS_394</strain>
    </source>
</reference>
<dbReference type="AlphaFoldDB" id="A0A2A7UV69"/>
<dbReference type="PANTHER" id="PTHR35446">
    <property type="entry name" value="SI:CH211-175M2.5"/>
    <property type="match status" value="1"/>
</dbReference>
<dbReference type="NCBIfam" id="TIGR00778">
    <property type="entry name" value="ahpD_dom"/>
    <property type="match status" value="1"/>
</dbReference>
<dbReference type="InterPro" id="IPR023982">
    <property type="entry name" value="CHP04029_CMD-like"/>
</dbReference>
<keyword evidence="4" id="KW-1185">Reference proteome</keyword>
<dbReference type="InterPro" id="IPR010195">
    <property type="entry name" value="Uncharacterised_peroxidase-rel"/>
</dbReference>
<comment type="caution">
    <text evidence="3">The sequence shown here is derived from an EMBL/GenBank/DDBJ whole genome shotgun (WGS) entry which is preliminary data.</text>
</comment>
<dbReference type="InterPro" id="IPR023923">
    <property type="entry name" value="AhpD_Avi7169"/>
</dbReference>
<dbReference type="InterPro" id="IPR029032">
    <property type="entry name" value="AhpD-like"/>
</dbReference>
<gene>
    <name evidence="3" type="ORF">CRM82_11505</name>
</gene>
<dbReference type="InterPro" id="IPR004675">
    <property type="entry name" value="AhpD_core"/>
</dbReference>
<proteinExistence type="predicted"/>
<evidence type="ECO:0000256" key="1">
    <source>
        <dbReference type="SAM" id="MobiDB-lite"/>
    </source>
</evidence>
<dbReference type="NCBIfam" id="TIGR04030">
    <property type="entry name" value="perox_Avi_7169"/>
    <property type="match status" value="1"/>
</dbReference>
<dbReference type="Gene3D" id="1.20.1290.10">
    <property type="entry name" value="AhpD-like"/>
    <property type="match status" value="2"/>
</dbReference>
<dbReference type="PANTHER" id="PTHR35446:SF2">
    <property type="entry name" value="CARBOXYMUCONOLACTONE DECARBOXYLASE-LIKE DOMAIN-CONTAINING PROTEIN"/>
    <property type="match status" value="1"/>
</dbReference>
<dbReference type="OrthoDB" id="3667834at2"/>
<protein>
    <submittedName>
        <fullName evidence="3">CMD domain protein</fullName>
    </submittedName>
</protein>
<evidence type="ECO:0000259" key="2">
    <source>
        <dbReference type="Pfam" id="PF02627"/>
    </source>
</evidence>
<dbReference type="SUPFAM" id="SSF69118">
    <property type="entry name" value="AhpD-like"/>
    <property type="match status" value="2"/>
</dbReference>
<accession>A0A2A7UV69</accession>
<evidence type="ECO:0000313" key="3">
    <source>
        <dbReference type="EMBL" id="PEH89137.1"/>
    </source>
</evidence>